<evidence type="ECO:0000256" key="1">
    <source>
        <dbReference type="SAM" id="SignalP"/>
    </source>
</evidence>
<dbReference type="Proteomes" id="UP000606494">
    <property type="component" value="Unassembled WGS sequence"/>
</dbReference>
<dbReference type="EMBL" id="JACNYK010000007">
    <property type="protein sequence ID" value="MBD1427714.1"/>
    <property type="molecule type" value="Genomic_DNA"/>
</dbReference>
<keyword evidence="1" id="KW-0732">Signal</keyword>
<gene>
    <name evidence="2" type="ORF">H8B17_19215</name>
</gene>
<feature type="chain" id="PRO_5046304539" evidence="1">
    <location>
        <begin position="29"/>
        <end position="539"/>
    </location>
</feature>
<accession>A0ABR7Y8T5</accession>
<organism evidence="2 3">
    <name type="scientific">Sphingobacterium arenae</name>
    <dbReference type="NCBI Taxonomy" id="1280598"/>
    <lineage>
        <taxon>Bacteria</taxon>
        <taxon>Pseudomonadati</taxon>
        <taxon>Bacteroidota</taxon>
        <taxon>Sphingobacteriia</taxon>
        <taxon>Sphingobacteriales</taxon>
        <taxon>Sphingobacteriaceae</taxon>
        <taxon>Sphingobacterium</taxon>
    </lineage>
</organism>
<comment type="caution">
    <text evidence="2">The sequence shown here is derived from an EMBL/GenBank/DDBJ whole genome shotgun (WGS) entry which is preliminary data.</text>
</comment>
<sequence>MRRIIMNTINNKILSMVLGLLLVCGLTACSDSESVWGEPYEDIDISGNISVNVLPERRALLRNPMNGWVIYAGLGDGLSDTFWEDYDNFQSTKGRIKVSDYATTLFIRGAWSDFNPEEGRYVWDEDLNTKPAQRFKDLVSGALERNLKLAFSFIVDSRDKHYNFTPQYVMDSPGIEGYETTTGTASHVWSPYPDNAVFQKRYADFINTFAERYDDPDMVQFISGTGLGKWGESHSLRYATDDATPREDVFDWVTSLYASAFKRVPVIVNYHRTILARGDWSDDRDFPIAQRMLESAIEKGFSLRHDAFGMKSYYKAWEQNFARRYNYQRPIVAEGGWVKNSHGGSISGDGYSSYADVRRGEFDEAKGAAANMLDLRYSRDIVNGETFSWFNEAFYLVEQFIAEGGYRLYPDRISLPERVPAGASFRIGHRWHNLGWGYCPTNIPQWNDKYKVAFALLDKNDLLPQTIMVDNAPMLSEWIKGYPKGYTFSTTLTNVGPGDYYWAIGIVDVTKNNEIGIHIAAKENMTDEGWLRLSEVNVQ</sequence>
<protein>
    <submittedName>
        <fullName evidence="2">DUF4832 domain-containing protein</fullName>
    </submittedName>
</protein>
<dbReference type="SUPFAM" id="SSF51445">
    <property type="entry name" value="(Trans)glycosidases"/>
    <property type="match status" value="1"/>
</dbReference>
<dbReference type="InterPro" id="IPR017853">
    <property type="entry name" value="GH"/>
</dbReference>
<reference evidence="2 3" key="1">
    <citation type="submission" date="2020-08" db="EMBL/GenBank/DDBJ databases">
        <title>Sphingobacterium sp. DN00404 isolated from aquaculture water.</title>
        <authorList>
            <person name="Zhang M."/>
        </authorList>
    </citation>
    <scope>NUCLEOTIDE SEQUENCE [LARGE SCALE GENOMIC DNA]</scope>
    <source>
        <strain evidence="2 3">KCTC 32294</strain>
    </source>
</reference>
<evidence type="ECO:0000313" key="2">
    <source>
        <dbReference type="EMBL" id="MBD1427714.1"/>
    </source>
</evidence>
<dbReference type="PROSITE" id="PS51257">
    <property type="entry name" value="PROKAR_LIPOPROTEIN"/>
    <property type="match status" value="1"/>
</dbReference>
<feature type="signal peptide" evidence="1">
    <location>
        <begin position="1"/>
        <end position="28"/>
    </location>
</feature>
<dbReference type="Gene3D" id="3.20.20.80">
    <property type="entry name" value="Glycosidases"/>
    <property type="match status" value="1"/>
</dbReference>
<proteinExistence type="predicted"/>
<keyword evidence="3" id="KW-1185">Reference proteome</keyword>
<evidence type="ECO:0000313" key="3">
    <source>
        <dbReference type="Proteomes" id="UP000606494"/>
    </source>
</evidence>
<name>A0ABR7Y8T5_9SPHI</name>